<feature type="transmembrane region" description="Helical" evidence="2">
    <location>
        <begin position="109"/>
        <end position="128"/>
    </location>
</feature>
<keyword evidence="2" id="KW-0472">Membrane</keyword>
<keyword evidence="2" id="KW-1133">Transmembrane helix</keyword>
<evidence type="ECO:0000313" key="3">
    <source>
        <dbReference type="EMBL" id="PTX47716.1"/>
    </source>
</evidence>
<feature type="region of interest" description="Disordered" evidence="1">
    <location>
        <begin position="67"/>
        <end position="95"/>
    </location>
</feature>
<proteinExistence type="predicted"/>
<dbReference type="RefSeq" id="WP_146178834.1">
    <property type="nucleotide sequence ID" value="NZ_BMEZ01000013.1"/>
</dbReference>
<dbReference type="GO" id="GO:0031072">
    <property type="term" value="F:heat shock protein binding"/>
    <property type="evidence" value="ECO:0007669"/>
    <property type="project" value="InterPro"/>
</dbReference>
<dbReference type="CDD" id="cd10719">
    <property type="entry name" value="DnaJ_zf"/>
    <property type="match status" value="1"/>
</dbReference>
<keyword evidence="2" id="KW-0812">Transmembrane</keyword>
<dbReference type="EMBL" id="QBKN01000011">
    <property type="protein sequence ID" value="PTX47716.1"/>
    <property type="molecule type" value="Genomic_DNA"/>
</dbReference>
<keyword evidence="4" id="KW-1185">Reference proteome</keyword>
<accession>A0A2T6AVF0</accession>
<sequence length="244" mass="25833">MTSCPYCHGSGEVEGDYPPCGRCGGSGFIGSDTEDRCTSCGGTGHLPSPEWVRCHYCAGTGQDPYAPDTVPARRPRGRGRDRRRGTRRERVQELPPAGESESWKWATRAAALITGGWVLFLLSELYTFGPDLEWVPFALAVLGGLIGAVLWRLAAKVLLFGAVLLLVWGWLEANGDLGESWLPFALGFGAAIVSLYAWRVAGLALLGAAGVALVVAVQDGLSPQEISGELSVIVDAFLDLAGGS</sequence>
<evidence type="ECO:0000256" key="1">
    <source>
        <dbReference type="SAM" id="MobiDB-lite"/>
    </source>
</evidence>
<organism evidence="3 4">
    <name type="scientific">Allosediminivita pacifica</name>
    <dbReference type="NCBI Taxonomy" id="1267769"/>
    <lineage>
        <taxon>Bacteria</taxon>
        <taxon>Pseudomonadati</taxon>
        <taxon>Pseudomonadota</taxon>
        <taxon>Alphaproteobacteria</taxon>
        <taxon>Rhodobacterales</taxon>
        <taxon>Paracoccaceae</taxon>
        <taxon>Allosediminivita</taxon>
    </lineage>
</organism>
<comment type="caution">
    <text evidence="3">The sequence shown here is derived from an EMBL/GenBank/DDBJ whole genome shotgun (WGS) entry which is preliminary data.</text>
</comment>
<feature type="transmembrane region" description="Helical" evidence="2">
    <location>
        <begin position="134"/>
        <end position="151"/>
    </location>
</feature>
<dbReference type="SUPFAM" id="SSF57938">
    <property type="entry name" value="DnaJ/Hsp40 cysteine-rich domain"/>
    <property type="match status" value="1"/>
</dbReference>
<name>A0A2T6AVF0_9RHOB</name>
<protein>
    <submittedName>
        <fullName evidence="3">Uncharacterized protein</fullName>
    </submittedName>
</protein>
<dbReference type="AlphaFoldDB" id="A0A2T6AVF0"/>
<dbReference type="OrthoDB" id="8909889at2"/>
<feature type="transmembrane region" description="Helical" evidence="2">
    <location>
        <begin position="195"/>
        <end position="217"/>
    </location>
</feature>
<dbReference type="Gene3D" id="2.10.230.10">
    <property type="entry name" value="Heat shock protein DnaJ, cysteine-rich domain"/>
    <property type="match status" value="1"/>
</dbReference>
<gene>
    <name evidence="3" type="ORF">C8N44_11144</name>
</gene>
<reference evidence="3 4" key="1">
    <citation type="submission" date="2018-04" db="EMBL/GenBank/DDBJ databases">
        <title>Genomic Encyclopedia of Archaeal and Bacterial Type Strains, Phase II (KMG-II): from individual species to whole genera.</title>
        <authorList>
            <person name="Goeker M."/>
        </authorList>
    </citation>
    <scope>NUCLEOTIDE SEQUENCE [LARGE SCALE GENOMIC DNA]</scope>
    <source>
        <strain evidence="3 4">DSM 29329</strain>
    </source>
</reference>
<feature type="compositionally biased region" description="Basic residues" evidence="1">
    <location>
        <begin position="73"/>
        <end position="87"/>
    </location>
</feature>
<dbReference type="Proteomes" id="UP000244069">
    <property type="component" value="Unassembled WGS sequence"/>
</dbReference>
<evidence type="ECO:0000256" key="2">
    <source>
        <dbReference type="SAM" id="Phobius"/>
    </source>
</evidence>
<dbReference type="GO" id="GO:0051082">
    <property type="term" value="F:unfolded protein binding"/>
    <property type="evidence" value="ECO:0007669"/>
    <property type="project" value="InterPro"/>
</dbReference>
<feature type="transmembrane region" description="Helical" evidence="2">
    <location>
        <begin position="158"/>
        <end position="175"/>
    </location>
</feature>
<evidence type="ECO:0000313" key="4">
    <source>
        <dbReference type="Proteomes" id="UP000244069"/>
    </source>
</evidence>
<dbReference type="InterPro" id="IPR001305">
    <property type="entry name" value="HSP_DnaJ_Cys-rich_dom"/>
</dbReference>
<dbReference type="InterPro" id="IPR036410">
    <property type="entry name" value="HSP_DnaJ_Cys-rich_dom_sf"/>
</dbReference>